<protein>
    <submittedName>
        <fullName evidence="8">NUDIX hydrolase</fullName>
    </submittedName>
</protein>
<keyword evidence="5" id="KW-0460">Magnesium</keyword>
<evidence type="ECO:0000259" key="7">
    <source>
        <dbReference type="PROSITE" id="PS51462"/>
    </source>
</evidence>
<keyword evidence="4 8" id="KW-0378">Hydrolase</keyword>
<dbReference type="RefSeq" id="WP_244641851.1">
    <property type="nucleotide sequence ID" value="NZ_BMGG01000002.1"/>
</dbReference>
<name>A0A916U1S4_9HYPH</name>
<keyword evidence="9" id="KW-1185">Reference proteome</keyword>
<dbReference type="InterPro" id="IPR039121">
    <property type="entry name" value="NUDT19"/>
</dbReference>
<dbReference type="Gene3D" id="3.90.79.10">
    <property type="entry name" value="Nucleoside Triphosphate Pyrophosphohydrolase"/>
    <property type="match status" value="1"/>
</dbReference>
<accession>A0A916U1S4</accession>
<comment type="caution">
    <text evidence="8">The sequence shown here is derived from an EMBL/GenBank/DDBJ whole genome shotgun (WGS) entry which is preliminary data.</text>
</comment>
<dbReference type="CDD" id="cd18870">
    <property type="entry name" value="NUDIX_AcylCoAdiphos_Nudt19"/>
    <property type="match status" value="1"/>
</dbReference>
<dbReference type="PROSITE" id="PS51462">
    <property type="entry name" value="NUDIX"/>
    <property type="match status" value="1"/>
</dbReference>
<dbReference type="AlphaFoldDB" id="A0A916U1S4"/>
<dbReference type="InterPro" id="IPR000086">
    <property type="entry name" value="NUDIX_hydrolase_dom"/>
</dbReference>
<reference evidence="8" key="1">
    <citation type="journal article" date="2014" name="Int. J. Syst. Evol. Microbiol.">
        <title>Complete genome sequence of Corynebacterium casei LMG S-19264T (=DSM 44701T), isolated from a smear-ripened cheese.</title>
        <authorList>
            <consortium name="US DOE Joint Genome Institute (JGI-PGF)"/>
            <person name="Walter F."/>
            <person name="Albersmeier A."/>
            <person name="Kalinowski J."/>
            <person name="Ruckert C."/>
        </authorList>
    </citation>
    <scope>NUCLEOTIDE SEQUENCE</scope>
    <source>
        <strain evidence="8">CGMCC 1.12919</strain>
    </source>
</reference>
<dbReference type="GO" id="GO:0046872">
    <property type="term" value="F:metal ion binding"/>
    <property type="evidence" value="ECO:0007669"/>
    <property type="project" value="UniProtKB-KW"/>
</dbReference>
<evidence type="ECO:0000256" key="6">
    <source>
        <dbReference type="ARBA" id="ARBA00023211"/>
    </source>
</evidence>
<evidence type="ECO:0000313" key="8">
    <source>
        <dbReference type="EMBL" id="GGC57306.1"/>
    </source>
</evidence>
<dbReference type="GO" id="GO:0016818">
    <property type="term" value="F:hydrolase activity, acting on acid anhydrides, in phosphorus-containing anhydrides"/>
    <property type="evidence" value="ECO:0007669"/>
    <property type="project" value="InterPro"/>
</dbReference>
<keyword evidence="6" id="KW-0464">Manganese</keyword>
<dbReference type="SUPFAM" id="SSF55811">
    <property type="entry name" value="Nudix"/>
    <property type="match status" value="1"/>
</dbReference>
<sequence>MTEHTVALTTSEKDEPRWPTIRPRHAATLIIIDRSGREPKVLMGRRHAGHRFMPGKFVFPGGRIETNDRFMAASNPLHPTVGEKLLARTVKPSLTRGRALALAAIRETFEETGLLLGRRIDGERPSRVPEGPWSEFISHGIVPDLEPLRFVARAITPPGRPKRFDTRFFAVDANQIAHRVDGIITPDSELTELVWVELDQALELELPSITTVVLKELDKRTEAGFGHALPVPFYYARGGAFQREEL</sequence>
<evidence type="ECO:0000313" key="9">
    <source>
        <dbReference type="Proteomes" id="UP000637002"/>
    </source>
</evidence>
<dbReference type="Proteomes" id="UP000637002">
    <property type="component" value="Unassembled WGS sequence"/>
</dbReference>
<proteinExistence type="predicted"/>
<dbReference type="EMBL" id="BMGG01000002">
    <property type="protein sequence ID" value="GGC57306.1"/>
    <property type="molecule type" value="Genomic_DNA"/>
</dbReference>
<evidence type="ECO:0000256" key="3">
    <source>
        <dbReference type="ARBA" id="ARBA00022723"/>
    </source>
</evidence>
<reference evidence="8" key="2">
    <citation type="submission" date="2020-09" db="EMBL/GenBank/DDBJ databases">
        <authorList>
            <person name="Sun Q."/>
            <person name="Zhou Y."/>
        </authorList>
    </citation>
    <scope>NUCLEOTIDE SEQUENCE</scope>
    <source>
        <strain evidence="8">CGMCC 1.12919</strain>
    </source>
</reference>
<comment type="cofactor">
    <cofactor evidence="2">
        <name>Mg(2+)</name>
        <dbReference type="ChEBI" id="CHEBI:18420"/>
    </cofactor>
</comment>
<evidence type="ECO:0000256" key="5">
    <source>
        <dbReference type="ARBA" id="ARBA00022842"/>
    </source>
</evidence>
<organism evidence="8 9">
    <name type="scientific">Chelatococcus reniformis</name>
    <dbReference type="NCBI Taxonomy" id="1494448"/>
    <lineage>
        <taxon>Bacteria</taxon>
        <taxon>Pseudomonadati</taxon>
        <taxon>Pseudomonadota</taxon>
        <taxon>Alphaproteobacteria</taxon>
        <taxon>Hyphomicrobiales</taxon>
        <taxon>Chelatococcaceae</taxon>
        <taxon>Chelatococcus</taxon>
    </lineage>
</organism>
<comment type="cofactor">
    <cofactor evidence="1">
        <name>Mn(2+)</name>
        <dbReference type="ChEBI" id="CHEBI:29035"/>
    </cofactor>
</comment>
<evidence type="ECO:0000256" key="1">
    <source>
        <dbReference type="ARBA" id="ARBA00001936"/>
    </source>
</evidence>
<dbReference type="InterPro" id="IPR015797">
    <property type="entry name" value="NUDIX_hydrolase-like_dom_sf"/>
</dbReference>
<keyword evidence="3" id="KW-0479">Metal-binding</keyword>
<gene>
    <name evidence="8" type="ORF">GCM10010994_15320</name>
</gene>
<evidence type="ECO:0000256" key="4">
    <source>
        <dbReference type="ARBA" id="ARBA00022801"/>
    </source>
</evidence>
<dbReference type="PANTHER" id="PTHR12318">
    <property type="entry name" value="TESTOSTERONE-REGULATED PROTEIN RP2"/>
    <property type="match status" value="1"/>
</dbReference>
<dbReference type="PANTHER" id="PTHR12318:SF0">
    <property type="entry name" value="ACYL-COENZYME A DIPHOSPHATASE NUDT19"/>
    <property type="match status" value="1"/>
</dbReference>
<evidence type="ECO:0000256" key="2">
    <source>
        <dbReference type="ARBA" id="ARBA00001946"/>
    </source>
</evidence>
<feature type="domain" description="Nudix hydrolase" evidence="7">
    <location>
        <begin position="23"/>
        <end position="218"/>
    </location>
</feature>